<keyword evidence="3" id="KW-1133">Transmembrane helix</keyword>
<dbReference type="PANTHER" id="PTHR10281:SF106">
    <property type="entry name" value="IP06960P-RELATED"/>
    <property type="match status" value="1"/>
</dbReference>
<feature type="transmembrane region" description="Helical" evidence="3">
    <location>
        <begin position="69"/>
        <end position="91"/>
    </location>
</feature>
<accession>A0A131YZ06</accession>
<feature type="compositionally biased region" description="Acidic residues" evidence="2">
    <location>
        <begin position="221"/>
        <end position="232"/>
    </location>
</feature>
<evidence type="ECO:0000256" key="1">
    <source>
        <dbReference type="ARBA" id="ARBA00038357"/>
    </source>
</evidence>
<protein>
    <submittedName>
        <fullName evidence="5">Membrane-associated progesterone receptor component</fullName>
    </submittedName>
</protein>
<keyword evidence="3" id="KW-0472">Membrane</keyword>
<keyword evidence="3" id="KW-0812">Transmembrane</keyword>
<dbReference type="InterPro" id="IPR050577">
    <property type="entry name" value="MAPR/NEUFC/NENF-like"/>
</dbReference>
<comment type="similarity">
    <text evidence="1">Belongs to the cytochrome b5 family. MAPR subfamily.</text>
</comment>
<reference evidence="5" key="1">
    <citation type="journal article" date="2016" name="Ticks Tick Borne Dis.">
        <title>De novo assembly and annotation of the salivary gland transcriptome of Rhipicephalus appendiculatus male and female ticks during blood feeding.</title>
        <authorList>
            <person name="de Castro M.H."/>
            <person name="de Klerk D."/>
            <person name="Pienaar R."/>
            <person name="Latif A.A."/>
            <person name="Rees D.J."/>
            <person name="Mans B.J."/>
        </authorList>
    </citation>
    <scope>NUCLEOTIDE SEQUENCE</scope>
    <source>
        <tissue evidence="5">Salivary glands</tissue>
    </source>
</reference>
<dbReference type="SMR" id="A0A131YZ06"/>
<dbReference type="GO" id="GO:0016020">
    <property type="term" value="C:membrane"/>
    <property type="evidence" value="ECO:0007669"/>
    <property type="project" value="TreeGrafter"/>
</dbReference>
<feature type="compositionally biased region" description="Low complexity" evidence="2">
    <location>
        <begin position="244"/>
        <end position="253"/>
    </location>
</feature>
<name>A0A131YZ06_RHIAP</name>
<dbReference type="EMBL" id="GEDV01004144">
    <property type="protein sequence ID" value="JAP84413.1"/>
    <property type="molecule type" value="Transcribed_RNA"/>
</dbReference>
<dbReference type="SUPFAM" id="SSF55856">
    <property type="entry name" value="Cytochrome b5-like heme/steroid binding domain"/>
    <property type="match status" value="1"/>
</dbReference>
<evidence type="ECO:0000313" key="5">
    <source>
        <dbReference type="EMBL" id="JAP84413.1"/>
    </source>
</evidence>
<dbReference type="InterPro" id="IPR036400">
    <property type="entry name" value="Cyt_B5-like_heme/steroid_sf"/>
</dbReference>
<dbReference type="Gene3D" id="3.10.120.10">
    <property type="entry name" value="Cytochrome b5-like heme/steroid binding domain"/>
    <property type="match status" value="1"/>
</dbReference>
<feature type="domain" description="Cytochrome b5 heme-binding" evidence="4">
    <location>
        <begin position="119"/>
        <end position="216"/>
    </location>
</feature>
<dbReference type="SMART" id="SM01117">
    <property type="entry name" value="Cyt-b5"/>
    <property type="match status" value="1"/>
</dbReference>
<feature type="region of interest" description="Disordered" evidence="2">
    <location>
        <begin position="217"/>
        <end position="259"/>
    </location>
</feature>
<dbReference type="FunFam" id="3.10.120.10:FF:000003">
    <property type="entry name" value="membrane-associated progesterone receptor component 1"/>
    <property type="match status" value="1"/>
</dbReference>
<evidence type="ECO:0000259" key="4">
    <source>
        <dbReference type="SMART" id="SM01117"/>
    </source>
</evidence>
<organism evidence="5">
    <name type="scientific">Rhipicephalus appendiculatus</name>
    <name type="common">Brown ear tick</name>
    <dbReference type="NCBI Taxonomy" id="34631"/>
    <lineage>
        <taxon>Eukaryota</taxon>
        <taxon>Metazoa</taxon>
        <taxon>Ecdysozoa</taxon>
        <taxon>Arthropoda</taxon>
        <taxon>Chelicerata</taxon>
        <taxon>Arachnida</taxon>
        <taxon>Acari</taxon>
        <taxon>Parasitiformes</taxon>
        <taxon>Ixodida</taxon>
        <taxon>Ixodoidea</taxon>
        <taxon>Ixodidae</taxon>
        <taxon>Rhipicephalinae</taxon>
        <taxon>Rhipicephalus</taxon>
        <taxon>Rhipicephalus</taxon>
    </lineage>
</organism>
<dbReference type="PANTHER" id="PTHR10281">
    <property type="entry name" value="MEMBRANE-ASSOCIATED PROGESTERONE RECEPTOR COMPONENT-RELATED"/>
    <property type="match status" value="1"/>
</dbReference>
<proteinExistence type="inferred from homology"/>
<sequence length="259" mass="28446">MRFSPRNETETAHDARLPMMPFNCPPRRKLTKAAKAAIGAAVAVMAEHKAAKAADASTATAEEASWSGLFSEVFLSPLNVVLASICIYLIYKIFFSRQHSRSSEVKREPELPPMKKRDMTLEEIRKYDGTGEDGRVLVAVNGKVFDVTKGRHFYGPGGPYHAFAGYDASRGLATFSVERPKDGYDDLSDLNPMEMESVREWEMQFTEKYHYVGRLLKPGEEPTDYSDEEESTAADAAAKKDGGDPSAAASGGDAKPHAD</sequence>
<keyword evidence="5" id="KW-0675">Receptor</keyword>
<dbReference type="InterPro" id="IPR001199">
    <property type="entry name" value="Cyt_B5-like_heme/steroid-bd"/>
</dbReference>
<dbReference type="GO" id="GO:0005783">
    <property type="term" value="C:endoplasmic reticulum"/>
    <property type="evidence" value="ECO:0007669"/>
    <property type="project" value="TreeGrafter"/>
</dbReference>
<dbReference type="Pfam" id="PF00173">
    <property type="entry name" value="Cyt-b5"/>
    <property type="match status" value="1"/>
</dbReference>
<evidence type="ECO:0000256" key="2">
    <source>
        <dbReference type="SAM" id="MobiDB-lite"/>
    </source>
</evidence>
<evidence type="ECO:0000256" key="3">
    <source>
        <dbReference type="SAM" id="Phobius"/>
    </source>
</evidence>
<dbReference type="AlphaFoldDB" id="A0A131YZ06"/>